<evidence type="ECO:0000256" key="3">
    <source>
        <dbReference type="ARBA" id="ARBA00023098"/>
    </source>
</evidence>
<sequence>MSTVSGPRIGVALGGGSARGLTHIPYIEAMDELGLKPSVISGTSIGALIGAGWAAGMTGKELREHSFEVLGTMRIIAGRLWSHHVRGLSGLFKSGLSVQLDATSIVDAFTPEHFPHEFKDLKVPLYVVATDFQSWHQTVFNSGPLRPAVAASIAIPSLFKPVVHANHVLVDGSVVNPLPLDQADIDTDFLIGIDVNGDPSEGLFKTDHRPLDVWFGSAQIMMHSLIAHQMAAYPPDVYVRPHVARFGAHEFWRVREILNHVDAEKDRFKRILEQKIEDYIADRQPVIDSNPNS</sequence>
<comment type="caution">
    <text evidence="4">Lacks conserved residue(s) required for the propagation of feature annotation.</text>
</comment>
<dbReference type="EMBL" id="JBHUNP010000001">
    <property type="protein sequence ID" value="MFD2648648.1"/>
    <property type="molecule type" value="Genomic_DNA"/>
</dbReference>
<dbReference type="PANTHER" id="PTHR14226:SF76">
    <property type="entry name" value="NTE FAMILY PROTEIN RSSA"/>
    <property type="match status" value="1"/>
</dbReference>
<dbReference type="Proteomes" id="UP001597521">
    <property type="component" value="Unassembled WGS sequence"/>
</dbReference>
<dbReference type="SUPFAM" id="SSF52151">
    <property type="entry name" value="FabD/lysophospholipase-like"/>
    <property type="match status" value="1"/>
</dbReference>
<feature type="short sequence motif" description="GXSXG" evidence="4">
    <location>
        <begin position="42"/>
        <end position="46"/>
    </location>
</feature>
<dbReference type="InterPro" id="IPR050301">
    <property type="entry name" value="NTE"/>
</dbReference>
<evidence type="ECO:0000313" key="7">
    <source>
        <dbReference type="Proteomes" id="UP001597521"/>
    </source>
</evidence>
<dbReference type="PROSITE" id="PS51635">
    <property type="entry name" value="PNPLA"/>
    <property type="match status" value="1"/>
</dbReference>
<gene>
    <name evidence="6" type="ORF">ACFSX5_12685</name>
</gene>
<dbReference type="RefSeq" id="WP_386833887.1">
    <property type="nucleotide sequence ID" value="NZ_JBHUNP010000001.1"/>
</dbReference>
<evidence type="ECO:0000256" key="4">
    <source>
        <dbReference type="PROSITE-ProRule" id="PRU01161"/>
    </source>
</evidence>
<protein>
    <submittedName>
        <fullName evidence="6">Patatin-like phospholipase family protein</fullName>
    </submittedName>
</protein>
<keyword evidence="3 4" id="KW-0443">Lipid metabolism</keyword>
<dbReference type="Pfam" id="PF01734">
    <property type="entry name" value="Patatin"/>
    <property type="match status" value="1"/>
</dbReference>
<evidence type="ECO:0000259" key="5">
    <source>
        <dbReference type="PROSITE" id="PS51635"/>
    </source>
</evidence>
<dbReference type="Gene3D" id="3.40.1090.10">
    <property type="entry name" value="Cytosolic phospholipase A2 catalytic domain"/>
    <property type="match status" value="2"/>
</dbReference>
<keyword evidence="1 4" id="KW-0378">Hydrolase</keyword>
<evidence type="ECO:0000256" key="1">
    <source>
        <dbReference type="ARBA" id="ARBA00022801"/>
    </source>
</evidence>
<reference evidence="7" key="1">
    <citation type="journal article" date="2019" name="Int. J. Syst. Evol. Microbiol.">
        <title>The Global Catalogue of Microorganisms (GCM) 10K type strain sequencing project: providing services to taxonomists for standard genome sequencing and annotation.</title>
        <authorList>
            <consortium name="The Broad Institute Genomics Platform"/>
            <consortium name="The Broad Institute Genome Sequencing Center for Infectious Disease"/>
            <person name="Wu L."/>
            <person name="Ma J."/>
        </authorList>
    </citation>
    <scope>NUCLEOTIDE SEQUENCE [LARGE SCALE GENOMIC DNA]</scope>
    <source>
        <strain evidence="7">CCM 7427</strain>
    </source>
</reference>
<feature type="active site" description="Nucleophile" evidence="4">
    <location>
        <position position="44"/>
    </location>
</feature>
<keyword evidence="7" id="KW-1185">Reference proteome</keyword>
<comment type="caution">
    <text evidence="6">The sequence shown here is derived from an EMBL/GenBank/DDBJ whole genome shotgun (WGS) entry which is preliminary data.</text>
</comment>
<proteinExistence type="predicted"/>
<keyword evidence="2 4" id="KW-0442">Lipid degradation</keyword>
<evidence type="ECO:0000313" key="6">
    <source>
        <dbReference type="EMBL" id="MFD2648648.1"/>
    </source>
</evidence>
<dbReference type="InterPro" id="IPR016035">
    <property type="entry name" value="Acyl_Trfase/lysoPLipase"/>
</dbReference>
<name>A0ABW5QM21_9HYPH</name>
<feature type="domain" description="PNPLA" evidence="5">
    <location>
        <begin position="11"/>
        <end position="184"/>
    </location>
</feature>
<accession>A0ABW5QM21</accession>
<organism evidence="6 7">
    <name type="scientific">Devosia albogilva</name>
    <dbReference type="NCBI Taxonomy" id="429726"/>
    <lineage>
        <taxon>Bacteria</taxon>
        <taxon>Pseudomonadati</taxon>
        <taxon>Pseudomonadota</taxon>
        <taxon>Alphaproteobacteria</taxon>
        <taxon>Hyphomicrobiales</taxon>
        <taxon>Devosiaceae</taxon>
        <taxon>Devosia</taxon>
    </lineage>
</organism>
<evidence type="ECO:0000256" key="2">
    <source>
        <dbReference type="ARBA" id="ARBA00022963"/>
    </source>
</evidence>
<dbReference type="InterPro" id="IPR002641">
    <property type="entry name" value="PNPLA_dom"/>
</dbReference>
<dbReference type="PANTHER" id="PTHR14226">
    <property type="entry name" value="NEUROPATHY TARGET ESTERASE/SWISS CHEESE D.MELANOGASTER"/>
    <property type="match status" value="1"/>
</dbReference>
<feature type="active site" description="Proton acceptor" evidence="4">
    <location>
        <position position="171"/>
    </location>
</feature>